<organism evidence="2 3">
    <name type="scientific">Prevotella amnii CRIS 21A-A</name>
    <dbReference type="NCBI Taxonomy" id="679191"/>
    <lineage>
        <taxon>Bacteria</taxon>
        <taxon>Pseudomonadati</taxon>
        <taxon>Bacteroidota</taxon>
        <taxon>Bacteroidia</taxon>
        <taxon>Bacteroidales</taxon>
        <taxon>Prevotellaceae</taxon>
        <taxon>Prevotella</taxon>
    </lineage>
</organism>
<dbReference type="Proteomes" id="UP000016016">
    <property type="component" value="Unassembled WGS sequence"/>
</dbReference>
<comment type="caution">
    <text evidence="2">The sequence shown here is derived from an EMBL/GenBank/DDBJ whole genome shotgun (WGS) entry which is preliminary data.</text>
</comment>
<protein>
    <recommendedName>
        <fullName evidence="1">DUF7833 domain-containing protein</fullName>
    </recommendedName>
</protein>
<feature type="domain" description="DUF7833" evidence="1">
    <location>
        <begin position="351"/>
        <end position="410"/>
    </location>
</feature>
<dbReference type="eggNOG" id="COG0593">
    <property type="taxonomic scope" value="Bacteria"/>
</dbReference>
<name>E1GX33_9BACT</name>
<dbReference type="Gene3D" id="3.30.300.180">
    <property type="match status" value="1"/>
</dbReference>
<evidence type="ECO:0000313" key="3">
    <source>
        <dbReference type="Proteomes" id="UP000016016"/>
    </source>
</evidence>
<evidence type="ECO:0000313" key="2">
    <source>
        <dbReference type="EMBL" id="EFN90779.1"/>
    </source>
</evidence>
<dbReference type="RefSeq" id="WP_008449987.1">
    <property type="nucleotide sequence ID" value="NZ_ADFQ01000084.1"/>
</dbReference>
<accession>E1GX33</accession>
<evidence type="ECO:0000259" key="1">
    <source>
        <dbReference type="Pfam" id="PF25200"/>
    </source>
</evidence>
<dbReference type="AlphaFoldDB" id="E1GX33"/>
<gene>
    <name evidence="2" type="ORF">HMPREF9018_0151</name>
</gene>
<proteinExistence type="predicted"/>
<dbReference type="EMBL" id="ADFQ01000084">
    <property type="protein sequence ID" value="EFN90779.1"/>
    <property type="molecule type" value="Genomic_DNA"/>
</dbReference>
<reference evidence="2 3" key="1">
    <citation type="submission" date="2010-09" db="EMBL/GenBank/DDBJ databases">
        <authorList>
            <person name="Harkins D.M."/>
            <person name="Madupu R."/>
            <person name="Durkin A.S."/>
            <person name="Torralba M."/>
            <person name="Methe B."/>
            <person name="Sutton G.G."/>
            <person name="Nelson K.E."/>
        </authorList>
    </citation>
    <scope>NUCLEOTIDE SEQUENCE [LARGE SCALE GENOMIC DNA]</scope>
    <source>
        <strain evidence="2 3">CRIS 21A-A</strain>
    </source>
</reference>
<dbReference type="InterPro" id="IPR057155">
    <property type="entry name" value="DUF7833"/>
</dbReference>
<dbReference type="Pfam" id="PF25200">
    <property type="entry name" value="DUF7833"/>
    <property type="match status" value="1"/>
</dbReference>
<sequence length="511" mass="59841">MGDYKWIGLMRKFYNCSFYDDSNAVQMFLHIFLNAQREDKSFFNQITMPGQFRTSIQSITEFLQVTRKSARKSLDKLKEAGVIHVSSLRRNGVLITVRDFNKFLSLQDVRGGWVKLYYDLDFQDFFVDAKNLHLYLHILLHSYSENDRYEDPQWFDIKKISLLTGLTLKEIKEGLLRLRKYGILNVGYDGKNKLSSVRLIEFSDYMKDNLPVIGPNWSKYNTNNEGYIDADIVEYSENSAMELSCKHVQKRANKESISGPKVNQKISSRNLHEKVTENFVINDKSASYNKSGLKVGQKKTNDRPKENVSKTLPTYYEGNYAREHIIKENRDRERDNNNYYNNSLSRKFSSIEELVSDDEWVCSMQQLYGFSSKETLYTALTLFLANLKCRKEVVPSSLDAFLDYFCNWYKRNASRLKVQLKISTPLKNYGIVLWGKCMSAFEKIVSERIFTSIFKQLCFESYDETKKTLLLVLPNKKVYEKLESCYVETLSLVLHKFFGIGIQLRYRIQQV</sequence>
<dbReference type="InterPro" id="IPR038454">
    <property type="entry name" value="DnaA_N_sf"/>
</dbReference>